<reference evidence="7" key="1">
    <citation type="submission" date="2020-07" db="EMBL/GenBank/DDBJ databases">
        <title>Clarias magur genome sequencing, assembly and annotation.</title>
        <authorList>
            <person name="Kushwaha B."/>
            <person name="Kumar R."/>
            <person name="Das P."/>
            <person name="Joshi C.G."/>
            <person name="Kumar D."/>
            <person name="Nagpure N.S."/>
            <person name="Pandey M."/>
            <person name="Agarwal S."/>
            <person name="Srivastava S."/>
            <person name="Singh M."/>
            <person name="Sahoo L."/>
            <person name="Jayasankar P."/>
            <person name="Meher P.K."/>
            <person name="Koringa P.G."/>
            <person name="Iquebal M.A."/>
            <person name="Das S.P."/>
            <person name="Bit A."/>
            <person name="Patnaik S."/>
            <person name="Patel N."/>
            <person name="Shah T.M."/>
            <person name="Hinsu A."/>
            <person name="Jena J.K."/>
        </authorList>
    </citation>
    <scope>NUCLEOTIDE SEQUENCE</scope>
    <source>
        <strain evidence="7">CIFAMagur01</strain>
        <tissue evidence="7">Testis</tissue>
    </source>
</reference>
<dbReference type="InterPro" id="IPR052309">
    <property type="entry name" value="C-type_Lectin_Domain_Fam1"/>
</dbReference>
<accession>A0A8J4WYL7</accession>
<evidence type="ECO:0000256" key="1">
    <source>
        <dbReference type="ARBA" id="ARBA00022734"/>
    </source>
</evidence>
<dbReference type="Proteomes" id="UP000727407">
    <property type="component" value="Unassembled WGS sequence"/>
</dbReference>
<name>A0A8J4WYL7_CLAMG</name>
<evidence type="ECO:0000313" key="7">
    <source>
        <dbReference type="EMBL" id="KAF5897209.1"/>
    </source>
</evidence>
<evidence type="ECO:0000313" key="8">
    <source>
        <dbReference type="Proteomes" id="UP000727407"/>
    </source>
</evidence>
<dbReference type="PANTHER" id="PTHR46490:SF6">
    <property type="entry name" value="ASIALOGLYCOPROTEIN RECEPTOR 1-LIKE-RELATED"/>
    <property type="match status" value="1"/>
</dbReference>
<proteinExistence type="predicted"/>
<dbReference type="Gene3D" id="1.20.5.400">
    <property type="match status" value="1"/>
</dbReference>
<dbReference type="PROSITE" id="PS50041">
    <property type="entry name" value="C_TYPE_LECTIN_2"/>
    <property type="match status" value="1"/>
</dbReference>
<feature type="transmembrane region" description="Helical" evidence="5">
    <location>
        <begin position="7"/>
        <end position="30"/>
    </location>
</feature>
<dbReference type="Gene3D" id="3.10.100.10">
    <property type="entry name" value="Mannose-Binding Protein A, subunit A"/>
    <property type="match status" value="1"/>
</dbReference>
<dbReference type="SUPFAM" id="SSF56436">
    <property type="entry name" value="C-type lectin-like"/>
    <property type="match status" value="1"/>
</dbReference>
<dbReference type="EMBL" id="QNUK01000244">
    <property type="protein sequence ID" value="KAF5897209.1"/>
    <property type="molecule type" value="Genomic_DNA"/>
</dbReference>
<dbReference type="Pfam" id="PF00059">
    <property type="entry name" value="Lectin_C"/>
    <property type="match status" value="1"/>
</dbReference>
<keyword evidence="8" id="KW-1185">Reference proteome</keyword>
<keyword evidence="4" id="KW-0175">Coiled coil</keyword>
<feature type="domain" description="C-type lectin" evidence="6">
    <location>
        <begin position="74"/>
        <end position="146"/>
    </location>
</feature>
<comment type="caution">
    <text evidence="7">The sequence shown here is derived from an EMBL/GenBank/DDBJ whole genome shotgun (WGS) entry which is preliminary data.</text>
</comment>
<evidence type="ECO:0000256" key="3">
    <source>
        <dbReference type="ARBA" id="ARBA00023180"/>
    </source>
</evidence>
<evidence type="ECO:0000256" key="2">
    <source>
        <dbReference type="ARBA" id="ARBA00023157"/>
    </source>
</evidence>
<keyword evidence="2" id="KW-1015">Disulfide bond</keyword>
<dbReference type="OrthoDB" id="8921565at2759"/>
<feature type="non-terminal residue" evidence="7">
    <location>
        <position position="146"/>
    </location>
</feature>
<dbReference type="GO" id="GO:0030246">
    <property type="term" value="F:carbohydrate binding"/>
    <property type="evidence" value="ECO:0007669"/>
    <property type="project" value="UniProtKB-KW"/>
</dbReference>
<protein>
    <submittedName>
        <fullName evidence="7">Antigen like protein</fullName>
    </submittedName>
</protein>
<dbReference type="InterPro" id="IPR016186">
    <property type="entry name" value="C-type_lectin-like/link_sf"/>
</dbReference>
<gene>
    <name evidence="7" type="ORF">DAT39_013081</name>
</gene>
<dbReference type="PANTHER" id="PTHR46490">
    <property type="entry name" value="C-TYPE LECTIN DOMAIN FAMILY 12 MEMBER A-RELATED"/>
    <property type="match status" value="1"/>
</dbReference>
<keyword evidence="5" id="KW-1133">Transmembrane helix</keyword>
<evidence type="ECO:0000256" key="4">
    <source>
        <dbReference type="SAM" id="Coils"/>
    </source>
</evidence>
<feature type="non-terminal residue" evidence="7">
    <location>
        <position position="1"/>
    </location>
</feature>
<organism evidence="7 8">
    <name type="scientific">Clarias magur</name>
    <name type="common">Asian catfish</name>
    <name type="synonym">Macropteronotus magur</name>
    <dbReference type="NCBI Taxonomy" id="1594786"/>
    <lineage>
        <taxon>Eukaryota</taxon>
        <taxon>Metazoa</taxon>
        <taxon>Chordata</taxon>
        <taxon>Craniata</taxon>
        <taxon>Vertebrata</taxon>
        <taxon>Euteleostomi</taxon>
        <taxon>Actinopterygii</taxon>
        <taxon>Neopterygii</taxon>
        <taxon>Teleostei</taxon>
        <taxon>Ostariophysi</taxon>
        <taxon>Siluriformes</taxon>
        <taxon>Clariidae</taxon>
        <taxon>Clarias</taxon>
    </lineage>
</organism>
<feature type="coiled-coil region" evidence="4">
    <location>
        <begin position="39"/>
        <end position="69"/>
    </location>
</feature>
<dbReference type="InterPro" id="IPR001304">
    <property type="entry name" value="C-type_lectin-like"/>
</dbReference>
<evidence type="ECO:0000259" key="6">
    <source>
        <dbReference type="PROSITE" id="PS50041"/>
    </source>
</evidence>
<keyword evidence="5" id="KW-0472">Membrane</keyword>
<keyword evidence="5" id="KW-0812">Transmembrane</keyword>
<evidence type="ECO:0000256" key="5">
    <source>
        <dbReference type="SAM" id="Phobius"/>
    </source>
</evidence>
<keyword evidence="1" id="KW-0430">Lectin</keyword>
<keyword evidence="3" id="KW-0325">Glycoprotein</keyword>
<dbReference type="AlphaFoldDB" id="A0A8J4WYL7"/>
<sequence>TAWSSCYRVTAVCVLLLCVLLLTAIIVLWIKFDILTTGNNQLQTSYTNLTVEKDQLKKEREELQRFSKLGWKYFISSMYYIITKRKSWPESRKDCRDRGADLVIITSKEEQEFINKLRSSRRVWIGLNDRDRENEWKWVDYTQLTT</sequence>
<dbReference type="InterPro" id="IPR016187">
    <property type="entry name" value="CTDL_fold"/>
</dbReference>